<name>A0ABS6JLA9_9BACI</name>
<proteinExistence type="predicted"/>
<dbReference type="EMBL" id="JAHQCS010000178">
    <property type="protein sequence ID" value="MBU9714456.1"/>
    <property type="molecule type" value="Genomic_DNA"/>
</dbReference>
<dbReference type="Proteomes" id="UP000784880">
    <property type="component" value="Unassembled WGS sequence"/>
</dbReference>
<evidence type="ECO:0000313" key="1">
    <source>
        <dbReference type="EMBL" id="MBU9714456.1"/>
    </source>
</evidence>
<gene>
    <name evidence="1" type="ORF">KS419_22195</name>
</gene>
<keyword evidence="2" id="KW-1185">Reference proteome</keyword>
<organism evidence="1 2">
    <name type="scientific">Evansella tamaricis</name>
    <dbReference type="NCBI Taxonomy" id="2069301"/>
    <lineage>
        <taxon>Bacteria</taxon>
        <taxon>Bacillati</taxon>
        <taxon>Bacillota</taxon>
        <taxon>Bacilli</taxon>
        <taxon>Bacillales</taxon>
        <taxon>Bacillaceae</taxon>
        <taxon>Evansella</taxon>
    </lineage>
</organism>
<sequence length="48" mass="5492">MRKLGQDYKSSYNNLSVEDHEELSAAYKQFTGTDLPVLDHYVQCVLKG</sequence>
<accession>A0ABS6JLA9</accession>
<protein>
    <submittedName>
        <fullName evidence="1">Uncharacterized protein</fullName>
    </submittedName>
</protein>
<evidence type="ECO:0000313" key="2">
    <source>
        <dbReference type="Proteomes" id="UP000784880"/>
    </source>
</evidence>
<comment type="caution">
    <text evidence="1">The sequence shown here is derived from an EMBL/GenBank/DDBJ whole genome shotgun (WGS) entry which is preliminary data.</text>
</comment>
<dbReference type="RefSeq" id="WP_217069046.1">
    <property type="nucleotide sequence ID" value="NZ_JAHQCS010000178.1"/>
</dbReference>
<reference evidence="1 2" key="1">
    <citation type="submission" date="2021-06" db="EMBL/GenBank/DDBJ databases">
        <title>Bacillus sp. RD4P76, an endophyte from a halophyte.</title>
        <authorList>
            <person name="Sun J.-Q."/>
        </authorList>
    </citation>
    <scope>NUCLEOTIDE SEQUENCE [LARGE SCALE GENOMIC DNA]</scope>
    <source>
        <strain evidence="1 2">CGMCC 1.15917</strain>
    </source>
</reference>